<reference evidence="1 2" key="1">
    <citation type="submission" date="2017-03" db="EMBL/GenBank/DDBJ databases">
        <title>Genome of the blue death feigning beetle - Asbolus verrucosus.</title>
        <authorList>
            <person name="Rider S.D."/>
        </authorList>
    </citation>
    <scope>NUCLEOTIDE SEQUENCE [LARGE SCALE GENOMIC DNA]</scope>
    <source>
        <strain evidence="1">Butters</strain>
        <tissue evidence="1">Head and leg muscle</tissue>
    </source>
</reference>
<dbReference type="Proteomes" id="UP000292052">
    <property type="component" value="Unassembled WGS sequence"/>
</dbReference>
<evidence type="ECO:0000313" key="2">
    <source>
        <dbReference type="Proteomes" id="UP000292052"/>
    </source>
</evidence>
<feature type="non-terminal residue" evidence="1">
    <location>
        <position position="1"/>
    </location>
</feature>
<dbReference type="OrthoDB" id="6767312at2759"/>
<dbReference type="AlphaFoldDB" id="A0A482W2T5"/>
<protein>
    <submittedName>
        <fullName evidence="1">HTH 24 domain containing protein</fullName>
    </submittedName>
</protein>
<dbReference type="GO" id="GO:0003676">
    <property type="term" value="F:nucleic acid binding"/>
    <property type="evidence" value="ECO:0007669"/>
    <property type="project" value="InterPro"/>
</dbReference>
<sequence>NEIRVIEAVDNNPHVSQRQISREIEISQSSVLRILKSERFHPYHVILVQALNEADYEKRIRFCHFMRDKMNQQLDFLRFVMFSDEAKFCNNGAVNRHNSHY</sequence>
<proteinExistence type="predicted"/>
<dbReference type="EMBL" id="QDEB01037725">
    <property type="protein sequence ID" value="RZC39069.1"/>
    <property type="molecule type" value="Genomic_DNA"/>
</dbReference>
<dbReference type="Pfam" id="PF13412">
    <property type="entry name" value="HTH_24"/>
    <property type="match status" value="1"/>
</dbReference>
<dbReference type="PANTHER" id="PTHR47326:SF1">
    <property type="entry name" value="HTH PSQ-TYPE DOMAIN-CONTAINING PROTEIN"/>
    <property type="match status" value="1"/>
</dbReference>
<dbReference type="Gene3D" id="1.10.10.60">
    <property type="entry name" value="Homeodomain-like"/>
    <property type="match status" value="1"/>
</dbReference>
<evidence type="ECO:0000313" key="1">
    <source>
        <dbReference type="EMBL" id="RZC39069.1"/>
    </source>
</evidence>
<dbReference type="Gene3D" id="3.30.420.10">
    <property type="entry name" value="Ribonuclease H-like superfamily/Ribonuclease H"/>
    <property type="match status" value="1"/>
</dbReference>
<accession>A0A482W2T5</accession>
<name>A0A482W2T5_ASBVE</name>
<gene>
    <name evidence="1" type="ORF">BDFB_014479</name>
</gene>
<keyword evidence="2" id="KW-1185">Reference proteome</keyword>
<organism evidence="1 2">
    <name type="scientific">Asbolus verrucosus</name>
    <name type="common">Desert ironclad beetle</name>
    <dbReference type="NCBI Taxonomy" id="1661398"/>
    <lineage>
        <taxon>Eukaryota</taxon>
        <taxon>Metazoa</taxon>
        <taxon>Ecdysozoa</taxon>
        <taxon>Arthropoda</taxon>
        <taxon>Hexapoda</taxon>
        <taxon>Insecta</taxon>
        <taxon>Pterygota</taxon>
        <taxon>Neoptera</taxon>
        <taxon>Endopterygota</taxon>
        <taxon>Coleoptera</taxon>
        <taxon>Polyphaga</taxon>
        <taxon>Cucujiformia</taxon>
        <taxon>Tenebrionidae</taxon>
        <taxon>Pimeliinae</taxon>
        <taxon>Asbolus</taxon>
    </lineage>
</organism>
<dbReference type="InterPro" id="IPR036397">
    <property type="entry name" value="RNaseH_sf"/>
</dbReference>
<comment type="caution">
    <text evidence="1">The sequence shown here is derived from an EMBL/GenBank/DDBJ whole genome shotgun (WGS) entry which is preliminary data.</text>
</comment>
<dbReference type="PANTHER" id="PTHR47326">
    <property type="entry name" value="TRANSPOSABLE ELEMENT TC3 TRANSPOSASE-LIKE PROTEIN"/>
    <property type="match status" value="1"/>
</dbReference>